<protein>
    <recommendedName>
        <fullName evidence="3">Nuclear transport factor 2 family protein</fullName>
    </recommendedName>
</protein>
<name>A0ABS6VPG6_9GAMM</name>
<accession>A0ABS6VPG6</accession>
<sequence length="119" mass="12781">MTLVNRSADCGNSPKNKMAENIAVALEIRDGEFLATILVSDALWNYVGGTLNTAKGVLDHLASLNKPKSLTIDLVMSHGKVGAVNGIATYGNSAHRFCYVIEFTSAKCNQVCRIESYDG</sequence>
<evidence type="ECO:0008006" key="3">
    <source>
        <dbReference type="Google" id="ProtNLM"/>
    </source>
</evidence>
<keyword evidence="2" id="KW-1185">Reference proteome</keyword>
<dbReference type="RefSeq" id="WP_219042172.1">
    <property type="nucleotide sequence ID" value="NZ_JAHWDQ010000001.1"/>
</dbReference>
<gene>
    <name evidence="1" type="ORF">KXJ70_04085</name>
</gene>
<organism evidence="1 2">
    <name type="scientific">Zhongshania aquimaris</name>
    <dbReference type="NCBI Taxonomy" id="2857107"/>
    <lineage>
        <taxon>Bacteria</taxon>
        <taxon>Pseudomonadati</taxon>
        <taxon>Pseudomonadota</taxon>
        <taxon>Gammaproteobacteria</taxon>
        <taxon>Cellvibrionales</taxon>
        <taxon>Spongiibacteraceae</taxon>
        <taxon>Zhongshania</taxon>
    </lineage>
</organism>
<reference evidence="1" key="1">
    <citation type="submission" date="2021-07" db="EMBL/GenBank/DDBJ databases">
        <title>Zhongshania sp. CAU 1632 isolated from seawater.</title>
        <authorList>
            <person name="Kim W."/>
        </authorList>
    </citation>
    <scope>NUCLEOTIDE SEQUENCE</scope>
    <source>
        <strain evidence="1">CAU 1632</strain>
    </source>
</reference>
<dbReference type="EMBL" id="JAHWDQ010000001">
    <property type="protein sequence ID" value="MBW2939938.1"/>
    <property type="molecule type" value="Genomic_DNA"/>
</dbReference>
<comment type="caution">
    <text evidence="1">The sequence shown here is derived from an EMBL/GenBank/DDBJ whole genome shotgun (WGS) entry which is preliminary data.</text>
</comment>
<dbReference type="Proteomes" id="UP001166291">
    <property type="component" value="Unassembled WGS sequence"/>
</dbReference>
<proteinExistence type="predicted"/>
<evidence type="ECO:0000313" key="1">
    <source>
        <dbReference type="EMBL" id="MBW2939938.1"/>
    </source>
</evidence>
<evidence type="ECO:0000313" key="2">
    <source>
        <dbReference type="Proteomes" id="UP001166291"/>
    </source>
</evidence>